<gene>
    <name evidence="8" type="ORF">MNBD_BACTEROID06-94</name>
</gene>
<evidence type="ECO:0000256" key="6">
    <source>
        <dbReference type="SAM" id="Phobius"/>
    </source>
</evidence>
<comment type="subcellular location">
    <subcellularLocation>
        <location evidence="1">Endomembrane system</location>
        <topology evidence="1">Multi-pass membrane protein</topology>
    </subcellularLocation>
</comment>
<evidence type="ECO:0000256" key="2">
    <source>
        <dbReference type="ARBA" id="ARBA00022448"/>
    </source>
</evidence>
<feature type="transmembrane region" description="Helical" evidence="6">
    <location>
        <begin position="280"/>
        <end position="299"/>
    </location>
</feature>
<feature type="transmembrane region" description="Helical" evidence="6">
    <location>
        <begin position="373"/>
        <end position="392"/>
    </location>
</feature>
<dbReference type="PANTHER" id="PTHR23519:SF1">
    <property type="entry name" value="AUTOPHAGY-RELATED PROTEIN 22"/>
    <property type="match status" value="1"/>
</dbReference>
<dbReference type="InterPro" id="IPR036259">
    <property type="entry name" value="MFS_trans_sf"/>
</dbReference>
<feature type="transmembrane region" description="Helical" evidence="6">
    <location>
        <begin position="311"/>
        <end position="328"/>
    </location>
</feature>
<dbReference type="InterPro" id="IPR024671">
    <property type="entry name" value="Atg22-like"/>
</dbReference>
<keyword evidence="4 6" id="KW-1133">Transmembrane helix</keyword>
<dbReference type="PANTHER" id="PTHR23519">
    <property type="entry name" value="AUTOPHAGY-RELATED PROTEIN 22"/>
    <property type="match status" value="1"/>
</dbReference>
<feature type="transmembrane region" description="Helical" evidence="6">
    <location>
        <begin position="404"/>
        <end position="424"/>
    </location>
</feature>
<feature type="transmembrane region" description="Helical" evidence="6">
    <location>
        <begin position="247"/>
        <end position="268"/>
    </location>
</feature>
<feature type="transmembrane region" description="Helical" evidence="6">
    <location>
        <begin position="334"/>
        <end position="352"/>
    </location>
</feature>
<evidence type="ECO:0000256" key="4">
    <source>
        <dbReference type="ARBA" id="ARBA00022989"/>
    </source>
</evidence>
<feature type="transmembrane region" description="Helical" evidence="6">
    <location>
        <begin position="89"/>
        <end position="107"/>
    </location>
</feature>
<feature type="transmembrane region" description="Helical" evidence="6">
    <location>
        <begin position="113"/>
        <end position="134"/>
    </location>
</feature>
<feature type="transmembrane region" description="Helical" evidence="6">
    <location>
        <begin position="53"/>
        <end position="77"/>
    </location>
</feature>
<feature type="transmembrane region" description="Helical" evidence="6">
    <location>
        <begin position="188"/>
        <end position="207"/>
    </location>
</feature>
<dbReference type="GO" id="GO:0012505">
    <property type="term" value="C:endomembrane system"/>
    <property type="evidence" value="ECO:0007669"/>
    <property type="project" value="UniProtKB-SubCell"/>
</dbReference>
<protein>
    <submittedName>
        <fullName evidence="8">Uncharacterized MFS-type transporter</fullName>
    </submittedName>
</protein>
<organism evidence="8">
    <name type="scientific">hydrothermal vent metagenome</name>
    <dbReference type="NCBI Taxonomy" id="652676"/>
    <lineage>
        <taxon>unclassified sequences</taxon>
        <taxon>metagenomes</taxon>
        <taxon>ecological metagenomes</taxon>
    </lineage>
</organism>
<evidence type="ECO:0000256" key="1">
    <source>
        <dbReference type="ARBA" id="ARBA00004127"/>
    </source>
</evidence>
<dbReference type="AlphaFoldDB" id="A0A3B0V419"/>
<evidence type="ECO:0000256" key="5">
    <source>
        <dbReference type="ARBA" id="ARBA00023136"/>
    </source>
</evidence>
<evidence type="ECO:0000256" key="3">
    <source>
        <dbReference type="ARBA" id="ARBA00022692"/>
    </source>
</evidence>
<accession>A0A3B0V419</accession>
<dbReference type="InterPro" id="IPR020846">
    <property type="entry name" value="MFS_dom"/>
</dbReference>
<dbReference type="PROSITE" id="PS50850">
    <property type="entry name" value="MFS"/>
    <property type="match status" value="1"/>
</dbReference>
<dbReference type="Gene3D" id="1.20.1250.20">
    <property type="entry name" value="MFS general substrate transporter like domains"/>
    <property type="match status" value="1"/>
</dbReference>
<keyword evidence="2" id="KW-0813">Transport</keyword>
<dbReference type="GO" id="GO:0022857">
    <property type="term" value="F:transmembrane transporter activity"/>
    <property type="evidence" value="ECO:0007669"/>
    <property type="project" value="InterPro"/>
</dbReference>
<evidence type="ECO:0000313" key="8">
    <source>
        <dbReference type="EMBL" id="VAW26874.1"/>
    </source>
</evidence>
<feature type="transmembrane region" description="Helical" evidence="6">
    <location>
        <begin position="12"/>
        <end position="33"/>
    </location>
</feature>
<name>A0A3B0V419_9ZZZZ</name>
<dbReference type="SUPFAM" id="SSF103473">
    <property type="entry name" value="MFS general substrate transporter"/>
    <property type="match status" value="1"/>
</dbReference>
<dbReference type="Pfam" id="PF11700">
    <property type="entry name" value="ATG22"/>
    <property type="match status" value="2"/>
</dbReference>
<dbReference type="EMBL" id="UOES01000152">
    <property type="protein sequence ID" value="VAW26874.1"/>
    <property type="molecule type" value="Genomic_DNA"/>
</dbReference>
<feature type="transmembrane region" description="Helical" evidence="6">
    <location>
        <begin position="155"/>
        <end position="173"/>
    </location>
</feature>
<proteinExistence type="predicted"/>
<dbReference type="InterPro" id="IPR050495">
    <property type="entry name" value="ATG22/LtaA_families"/>
</dbReference>
<feature type="domain" description="Major facilitator superfamily (MFS) profile" evidence="7">
    <location>
        <begin position="243"/>
        <end position="437"/>
    </location>
</feature>
<keyword evidence="5 6" id="KW-0472">Membrane</keyword>
<reference evidence="8" key="1">
    <citation type="submission" date="2018-06" db="EMBL/GenBank/DDBJ databases">
        <authorList>
            <person name="Zhirakovskaya E."/>
        </authorList>
    </citation>
    <scope>NUCLEOTIDE SEQUENCE</scope>
</reference>
<evidence type="ECO:0000259" key="7">
    <source>
        <dbReference type="PROSITE" id="PS50850"/>
    </source>
</evidence>
<sequence>MINDKKVIRAWSMYDWANSVYSLVITSSIFPVYYESVTRTKGSDLVSFLGFELINTVLYSYALSFSFLVVAAILPLLTGIADYGGKRMLFMKIFVYLGSFSCMGLFLFDGTNIEYGIFLAILASISFSGSLVFYNSYLPQIVSVDRLDAVSARGFSYGYVGSVILLVINLAMIQKPDLFGLPQDSTPAKLSFVMVGLWWLGFSQITFKSMPSDSSSNQIKPNMLLNGYKEIRKVWLSLKEMPVARTYLIAFFFYNTGVQTVMYMAAQFGSKVLKLEGGELILTILIINVVAVAGSYLFAKLSLFRGNKFSLSSMLIIWVFICIAAFLVTTKIQFFALAFVVGLVMGGIQALSRATYSKLIPEETTDYASFFSFYDVTYNVSIVIGTFSYGFIEYLTGSMRNSSLALGAFFVIGLVILLTLKLPVSAQGLKPIRTEDA</sequence>
<keyword evidence="3 6" id="KW-0812">Transmembrane</keyword>